<evidence type="ECO:0000256" key="2">
    <source>
        <dbReference type="ARBA" id="ARBA00008333"/>
    </source>
</evidence>
<evidence type="ECO:0000256" key="3">
    <source>
        <dbReference type="ARBA" id="ARBA00022692"/>
    </source>
</evidence>
<sequence length="585" mass="61858">MAHAPFQDRPAPPPVRGAVALGALLLLLTGLVSGLWPTARAAESDTDYDSWSAVAQAISAELDAAADSYASGDTSGAAAAFQRAYNSGYVASNLQVVTTDNLGADVVSEQQQAFTDLRQAAYATGNQETIDSGVTDLSDSLTGTTAQLDELADLADPRTYAADQAATIATQRAELQANKTRVNEGRGERSWAEVAAEMNELIDAGVDKAAAGDREGGAADVNNAYYGYYEKLGFEKTVMSAISGDRVSEVENQFKVVRKAMVGGGDIETITADAETLKGYLTEDAAALDGGAAENISPVKAFLTGSFGQAFLILLREGLEAILVVAAVIAYLLKAGMRDRVKYIYAGLILGLAGSGVVALLFAWLYDSASAHQEILEGVVALIAMVMLLFTSNWMLSKSSVASWNRYIKDKTEASISDGGFWALASLSFLAVFREGAETVMFYEALFTMDPSGSASIWQGFAAGAAVLVVIFLLIRFTSVRIPLRPFFAITSFLMAVLVVIFAGGGAHALIEGDIIPATYLPGWPTYDYLGLYPYRETLLFQAFMAALVIVLSAVSVLRHRRVDAARAAADADTDAAAETAGATE</sequence>
<feature type="transmembrane region" description="Helical" evidence="6">
    <location>
        <begin position="539"/>
        <end position="558"/>
    </location>
</feature>
<name>A0A1L7RKA1_9ACTO</name>
<feature type="transmembrane region" description="Helical" evidence="6">
    <location>
        <begin position="487"/>
        <end position="511"/>
    </location>
</feature>
<gene>
    <name evidence="7" type="ORF">AAM4_1657</name>
</gene>
<comment type="subcellular location">
    <subcellularLocation>
        <location evidence="1">Membrane</location>
        <topology evidence="1">Multi-pass membrane protein</topology>
    </subcellularLocation>
</comment>
<organism evidence="7">
    <name type="scientific">Actinomyces succiniciruminis</name>
    <dbReference type="NCBI Taxonomy" id="1522002"/>
    <lineage>
        <taxon>Bacteria</taxon>
        <taxon>Bacillati</taxon>
        <taxon>Actinomycetota</taxon>
        <taxon>Actinomycetes</taxon>
        <taxon>Actinomycetales</taxon>
        <taxon>Actinomycetaceae</taxon>
        <taxon>Actinomyces</taxon>
    </lineage>
</organism>
<keyword evidence="3 6" id="KW-0812">Transmembrane</keyword>
<dbReference type="EMBL" id="LK995510">
    <property type="protein sequence ID" value="CED91489.1"/>
    <property type="molecule type" value="Genomic_DNA"/>
</dbReference>
<feature type="transmembrane region" description="Helical" evidence="6">
    <location>
        <begin position="457"/>
        <end position="475"/>
    </location>
</feature>
<keyword evidence="5 6" id="KW-0472">Membrane</keyword>
<keyword evidence="4 6" id="KW-1133">Transmembrane helix</keyword>
<dbReference type="Pfam" id="PF03239">
    <property type="entry name" value="FTR1"/>
    <property type="match status" value="1"/>
</dbReference>
<dbReference type="PANTHER" id="PTHR31632">
    <property type="entry name" value="IRON TRANSPORTER FTH1"/>
    <property type="match status" value="1"/>
</dbReference>
<feature type="transmembrane region" description="Helical" evidence="6">
    <location>
        <begin position="416"/>
        <end position="437"/>
    </location>
</feature>
<accession>A0A1L7RKA1</accession>
<dbReference type="AlphaFoldDB" id="A0A1L7RKA1"/>
<feature type="transmembrane region" description="Helical" evidence="6">
    <location>
        <begin position="345"/>
        <end position="366"/>
    </location>
</feature>
<dbReference type="RefSeq" id="WP_210580344.1">
    <property type="nucleotide sequence ID" value="NZ_LK995510.1"/>
</dbReference>
<evidence type="ECO:0000256" key="4">
    <source>
        <dbReference type="ARBA" id="ARBA00022989"/>
    </source>
</evidence>
<protein>
    <submittedName>
        <fullName evidence="7">Iron permease FTR1 domain protein</fullName>
    </submittedName>
</protein>
<dbReference type="GO" id="GO:0015093">
    <property type="term" value="F:ferrous iron transmembrane transporter activity"/>
    <property type="evidence" value="ECO:0007669"/>
    <property type="project" value="TreeGrafter"/>
</dbReference>
<feature type="transmembrane region" description="Helical" evidence="6">
    <location>
        <begin position="378"/>
        <end position="396"/>
    </location>
</feature>
<evidence type="ECO:0000313" key="7">
    <source>
        <dbReference type="EMBL" id="CED91489.1"/>
    </source>
</evidence>
<dbReference type="PANTHER" id="PTHR31632:SF2">
    <property type="entry name" value="PLASMA MEMBRANE IRON PERMEASE"/>
    <property type="match status" value="1"/>
</dbReference>
<dbReference type="GO" id="GO:0033573">
    <property type="term" value="C:high-affinity iron permease complex"/>
    <property type="evidence" value="ECO:0007669"/>
    <property type="project" value="InterPro"/>
</dbReference>
<proteinExistence type="inferred from homology"/>
<comment type="similarity">
    <text evidence="2">Belongs to the oxidase-dependent Fe transporter (OFeT) (TC 9.A.10.1) family.</text>
</comment>
<evidence type="ECO:0000256" key="6">
    <source>
        <dbReference type="SAM" id="Phobius"/>
    </source>
</evidence>
<dbReference type="InterPro" id="IPR004923">
    <property type="entry name" value="FTR1/Fip1/EfeU"/>
</dbReference>
<evidence type="ECO:0000256" key="5">
    <source>
        <dbReference type="ARBA" id="ARBA00023136"/>
    </source>
</evidence>
<evidence type="ECO:0000256" key="1">
    <source>
        <dbReference type="ARBA" id="ARBA00004141"/>
    </source>
</evidence>
<reference evidence="7" key="1">
    <citation type="submission" date="2014-07" db="EMBL/GenBank/DDBJ databases">
        <authorList>
            <person name="Zhang J.E."/>
            <person name="Yang H."/>
            <person name="Guo J."/>
            <person name="Deng Z."/>
            <person name="Luo H."/>
            <person name="Luo M."/>
            <person name="Zhao B."/>
        </authorList>
    </citation>
    <scope>NUCLEOTIDE SEQUENCE</scope>
    <source>
        <strain evidence="7">AM4</strain>
    </source>
</reference>